<protein>
    <recommendedName>
        <fullName evidence="18">DHFR domain-containing protein</fullName>
    </recommendedName>
</protein>
<keyword evidence="11" id="KW-0511">Multifunctional enzyme</keyword>
<dbReference type="Proteomes" id="UP001341281">
    <property type="component" value="Chromosome 08"/>
</dbReference>
<sequence length="1176" mass="133763">MKKGHHHQPLQQQQHSSPLLPPPKRRCSGLAAAVPALVVCSVLLPLVFLLGLHRPGAGYGSEERAAVVISTELPALGARSNRRHPENGGAISIKTKHKLLLKDVSKKVSGSNGISAVRSTRSKSKDLVIKSKAKLKGTFSLITLNNDTIKSNGPRMVKEYQSEDLSWRSKDTTFNGEENNGQETAHEEDPKSCEHEYGSYCLWSTEHREVMKDAIVKRLKDQLFMARAHYPSIAKLKQQERFTRELKQNIQEHERMLSDTITDTDLPPFFAKKLEKMENTIERARSCEVGCSNVERKLRQLLDITEDEAYFHTRQSAFLYHLGAETMPKTHHCLNMRLTVEYFKSRSIRKDQLNKQKLESPTFHHYVIFSRNVLAASTTINSTVMNSQNFYAMKHWFDRNSYLEATVRVTNIEDHQKLSKDIGSLEMQQLWPAEEFRVTIRNYSEPSQRQMKTEYISVFGHSHFLLPDLLPTLNRVVVLDDDLIVQKDLSSLWNLDMDRKVIGAVQFCEVRLGQLKPYIAEHTFNANSCVWLSGLNVIELDKWRDLGITSLYDQSLKKLQKDSLKSQRLQALPASLLAFQDLVYPLEDSWVQSGLGHDYGISHVDIQKAATLHYNGVMKPWLDLGIHDYKSSHRPMQWLQLLLLLLTLLLIVKGRGAMPLANGGSQSGPQRNYQVVVAATRDMGIGKDGALPWKLLGDLKFFKELTLTTSDPTKKNAVIMGRKTWESIPVKSRPLPGRLNVILTRSGSFDFATVENVVICGSMKSALELLASTPYCLSIEKVFVIGGGQVLREYLNGPACEAIHLTDIELNIECDTFIPPIDLSVFQPWYSSFPVVESNIRHSFVTFVRVRKSVAETHDSNGKESTEVDTKNDKFETESFSFLPKMIFDRHEEYHYLNLVEDIIRSGAQKNDRTGTGTLSKFGCQMRFNLRKNFPLLTTKRVFWRGVVEELLWFISGSTNAKLLQEKGIHIWDGNASREYLDSVGLAHREEGDLGPVYGFQWRHFGAEYTDMHADYTGKGFDQLMDVIDKIKNNPDDRRIILSAWNPSDLKKMALPPCHMFAQFYVENGELSCQMYQRSADMGLGVPFNIASYSLLTYMIAHVCDLSPGDFVHVIGDAHVYRTHVRALEEQIQKMPKPFPILKINTSKKDIDSFMASDFKLVGYDPHQKIEMKMAV</sequence>
<dbReference type="FunFam" id="3.30.572.10:FF:000002">
    <property type="entry name" value="Possible thymidylate synthase"/>
    <property type="match status" value="1"/>
</dbReference>
<dbReference type="GO" id="GO:0004146">
    <property type="term" value="F:dihydrofolate reductase activity"/>
    <property type="evidence" value="ECO:0007669"/>
    <property type="project" value="UniProtKB-EC"/>
</dbReference>
<comment type="function">
    <text evidence="12">Bifunctional enzyme. Involved in de novo dTMP biosynthesis. Key enzyme in folate metabolism. Can play two different roles depending on the source of dihydrofolate: de novo synthesis of tetrahydrofolate or recycling of the dihydrofolate released as one of the end products of the TS catalyzed reaction. Catalyzes an essential reaction for de novo glycine and purine synthesis, DNA precursor synthesis, and for the conversion of dUMP to dTMP.</text>
</comment>
<comment type="similarity">
    <text evidence="3">In the N-terminal section; belongs to the dihydrofolate reductase family.</text>
</comment>
<evidence type="ECO:0000256" key="15">
    <source>
        <dbReference type="PROSITE-ProRule" id="PRU10016"/>
    </source>
</evidence>
<evidence type="ECO:0000256" key="10">
    <source>
        <dbReference type="ARBA" id="ARBA00023002"/>
    </source>
</evidence>
<evidence type="ECO:0000256" key="12">
    <source>
        <dbReference type="ARBA" id="ARBA00024992"/>
    </source>
</evidence>
<dbReference type="InterPro" id="IPR020940">
    <property type="entry name" value="Thymidylate_synthase_AS"/>
</dbReference>
<organism evidence="19 20">
    <name type="scientific">Paspalum notatum var. saurae</name>
    <dbReference type="NCBI Taxonomy" id="547442"/>
    <lineage>
        <taxon>Eukaryota</taxon>
        <taxon>Viridiplantae</taxon>
        <taxon>Streptophyta</taxon>
        <taxon>Embryophyta</taxon>
        <taxon>Tracheophyta</taxon>
        <taxon>Spermatophyta</taxon>
        <taxon>Magnoliopsida</taxon>
        <taxon>Liliopsida</taxon>
        <taxon>Poales</taxon>
        <taxon>Poaceae</taxon>
        <taxon>PACMAD clade</taxon>
        <taxon>Panicoideae</taxon>
        <taxon>Andropogonodae</taxon>
        <taxon>Paspaleae</taxon>
        <taxon>Paspalinae</taxon>
        <taxon>Paspalum</taxon>
    </lineage>
</organism>
<evidence type="ECO:0000313" key="20">
    <source>
        <dbReference type="Proteomes" id="UP001341281"/>
    </source>
</evidence>
<dbReference type="Gene3D" id="3.90.550.10">
    <property type="entry name" value="Spore Coat Polysaccharide Biosynthesis Protein SpsA, Chain A"/>
    <property type="match status" value="1"/>
</dbReference>
<dbReference type="InterPro" id="IPR001796">
    <property type="entry name" value="DHFR_dom"/>
</dbReference>
<keyword evidence="17" id="KW-0812">Transmembrane</keyword>
<dbReference type="GO" id="GO:0006730">
    <property type="term" value="P:one-carbon metabolic process"/>
    <property type="evidence" value="ECO:0007669"/>
    <property type="project" value="UniProtKB-KW"/>
</dbReference>
<keyword evidence="20" id="KW-1185">Reference proteome</keyword>
<feature type="region of interest" description="Disordered" evidence="16">
    <location>
        <begin position="1"/>
        <end position="23"/>
    </location>
</feature>
<dbReference type="Gene3D" id="3.40.430.10">
    <property type="entry name" value="Dihydrofolate Reductase, subunit A"/>
    <property type="match status" value="1"/>
</dbReference>
<dbReference type="PROSITE" id="PS00075">
    <property type="entry name" value="DHFR_1"/>
    <property type="match status" value="1"/>
</dbReference>
<evidence type="ECO:0000256" key="1">
    <source>
        <dbReference type="ARBA" id="ARBA00004903"/>
    </source>
</evidence>
<evidence type="ECO:0000259" key="18">
    <source>
        <dbReference type="PROSITE" id="PS51330"/>
    </source>
</evidence>
<feature type="compositionally biased region" description="Low complexity" evidence="16">
    <location>
        <begin position="9"/>
        <end position="18"/>
    </location>
</feature>
<dbReference type="PROSITE" id="PS51330">
    <property type="entry name" value="DHFR_2"/>
    <property type="match status" value="1"/>
</dbReference>
<comment type="catalytic activity">
    <reaction evidence="14">
        <text>(6S)-5,6,7,8-tetrahydrofolate + NADP(+) = 7,8-dihydrofolate + NADPH + H(+)</text>
        <dbReference type="Rhea" id="RHEA:15009"/>
        <dbReference type="ChEBI" id="CHEBI:15378"/>
        <dbReference type="ChEBI" id="CHEBI:57451"/>
        <dbReference type="ChEBI" id="CHEBI:57453"/>
        <dbReference type="ChEBI" id="CHEBI:57783"/>
        <dbReference type="ChEBI" id="CHEBI:58349"/>
        <dbReference type="EC" id="1.5.1.3"/>
    </reaction>
</comment>
<keyword evidence="17" id="KW-1133">Transmembrane helix</keyword>
<comment type="similarity">
    <text evidence="2">In the C-terminal section; belongs to the thymidylate synthase family.</text>
</comment>
<dbReference type="Gene3D" id="3.30.572.10">
    <property type="entry name" value="Thymidylate synthase/dCMP hydroxymethylase domain"/>
    <property type="match status" value="1"/>
</dbReference>
<dbReference type="GO" id="GO:0046654">
    <property type="term" value="P:tetrahydrofolate biosynthetic process"/>
    <property type="evidence" value="ECO:0007669"/>
    <property type="project" value="InterPro"/>
</dbReference>
<keyword evidence="7" id="KW-0808">Transferase</keyword>
<dbReference type="Pfam" id="PF00186">
    <property type="entry name" value="DHFR_1"/>
    <property type="match status" value="1"/>
</dbReference>
<dbReference type="InterPro" id="IPR029044">
    <property type="entry name" value="Nucleotide-diphossugar_trans"/>
</dbReference>
<evidence type="ECO:0000256" key="17">
    <source>
        <dbReference type="SAM" id="Phobius"/>
    </source>
</evidence>
<evidence type="ECO:0000313" key="19">
    <source>
        <dbReference type="EMBL" id="WVZ88201.1"/>
    </source>
</evidence>
<dbReference type="PROSITE" id="PS00091">
    <property type="entry name" value="THYMIDYLATE_SYNTHASE"/>
    <property type="match status" value="1"/>
</dbReference>
<feature type="compositionally biased region" description="Polar residues" evidence="16">
    <location>
        <begin position="172"/>
        <end position="183"/>
    </location>
</feature>
<dbReference type="CDD" id="cd06429">
    <property type="entry name" value="GT8_like_1"/>
    <property type="match status" value="1"/>
</dbReference>
<keyword evidence="5" id="KW-0489">Methyltransferase</keyword>
<evidence type="ECO:0000256" key="3">
    <source>
        <dbReference type="ARBA" id="ARBA00010176"/>
    </source>
</evidence>
<feature type="region of interest" description="Disordered" evidence="16">
    <location>
        <begin position="169"/>
        <end position="190"/>
    </location>
</feature>
<dbReference type="Pfam" id="PF01501">
    <property type="entry name" value="Glyco_transf_8"/>
    <property type="match status" value="1"/>
</dbReference>
<evidence type="ECO:0000256" key="11">
    <source>
        <dbReference type="ARBA" id="ARBA00023268"/>
    </source>
</evidence>
<gene>
    <name evidence="19" type="ORF">U9M48_034746</name>
</gene>
<proteinExistence type="inferred from homology"/>
<dbReference type="InterPro" id="IPR024072">
    <property type="entry name" value="DHFR-like_dom_sf"/>
</dbReference>
<dbReference type="NCBIfam" id="NF002497">
    <property type="entry name" value="PRK01827.1-3"/>
    <property type="match status" value="1"/>
</dbReference>
<evidence type="ECO:0000256" key="4">
    <source>
        <dbReference type="ARBA" id="ARBA00022563"/>
    </source>
</evidence>
<comment type="catalytic activity">
    <reaction evidence="13">
        <text>dUMP + (6R)-5,10-methylene-5,6,7,8-tetrahydrofolate = 7,8-dihydrofolate + dTMP</text>
        <dbReference type="Rhea" id="RHEA:12104"/>
        <dbReference type="ChEBI" id="CHEBI:15636"/>
        <dbReference type="ChEBI" id="CHEBI:57451"/>
        <dbReference type="ChEBI" id="CHEBI:63528"/>
        <dbReference type="ChEBI" id="CHEBI:246422"/>
        <dbReference type="EC" id="2.1.1.45"/>
    </reaction>
</comment>
<evidence type="ECO:0000256" key="5">
    <source>
        <dbReference type="ARBA" id="ARBA00022603"/>
    </source>
</evidence>
<keyword evidence="17" id="KW-0472">Membrane</keyword>
<dbReference type="HAMAP" id="MF_00008">
    <property type="entry name" value="Thymidy_synth_bact"/>
    <property type="match status" value="1"/>
</dbReference>
<keyword evidence="8" id="KW-0545">Nucleotide biosynthesis</keyword>
<dbReference type="InterPro" id="IPR023451">
    <property type="entry name" value="Thymidate_synth/dCMP_Mease_dom"/>
</dbReference>
<keyword evidence="10" id="KW-0560">Oxidoreductase</keyword>
<keyword evidence="9" id="KW-0521">NADP</keyword>
<dbReference type="Pfam" id="PF25557">
    <property type="entry name" value="GAUT_1"/>
    <property type="match status" value="1"/>
</dbReference>
<dbReference type="SUPFAM" id="SSF53597">
    <property type="entry name" value="Dihydrofolate reductase-like"/>
    <property type="match status" value="1"/>
</dbReference>
<dbReference type="CDD" id="cd00351">
    <property type="entry name" value="TS_Pyrimidine_HMase"/>
    <property type="match status" value="1"/>
</dbReference>
<evidence type="ECO:0000256" key="8">
    <source>
        <dbReference type="ARBA" id="ARBA00022727"/>
    </source>
</evidence>
<dbReference type="PANTHER" id="PTHR11548">
    <property type="entry name" value="THYMIDYLATE SYNTHASE 1"/>
    <property type="match status" value="1"/>
</dbReference>
<keyword evidence="4" id="KW-0554">One-carbon metabolism</keyword>
<dbReference type="FunFam" id="3.40.430.10:FF:000003">
    <property type="entry name" value="Bifunctional dihydrofolate reductase-thymidylate synthase"/>
    <property type="match status" value="1"/>
</dbReference>
<keyword evidence="6" id="KW-0328">Glycosyltransferase</keyword>
<reference evidence="19 20" key="1">
    <citation type="submission" date="2024-02" db="EMBL/GenBank/DDBJ databases">
        <title>High-quality chromosome-scale genome assembly of Pensacola bahiagrass (Paspalum notatum Flugge var. saurae).</title>
        <authorList>
            <person name="Vega J.M."/>
            <person name="Podio M."/>
            <person name="Orjuela J."/>
            <person name="Siena L.A."/>
            <person name="Pessino S.C."/>
            <person name="Combes M.C."/>
            <person name="Mariac C."/>
            <person name="Albertini E."/>
            <person name="Pupilli F."/>
            <person name="Ortiz J.P.A."/>
            <person name="Leblanc O."/>
        </authorList>
    </citation>
    <scope>NUCLEOTIDE SEQUENCE [LARGE SCALE GENOMIC DNA]</scope>
    <source>
        <strain evidence="19">R1</strain>
        <tissue evidence="19">Leaf</tissue>
    </source>
</reference>
<dbReference type="GO" id="GO:0006231">
    <property type="term" value="P:dTMP biosynthetic process"/>
    <property type="evidence" value="ECO:0007669"/>
    <property type="project" value="InterPro"/>
</dbReference>
<dbReference type="GO" id="GO:0016757">
    <property type="term" value="F:glycosyltransferase activity"/>
    <property type="evidence" value="ECO:0007669"/>
    <property type="project" value="UniProtKB-KW"/>
</dbReference>
<dbReference type="EMBL" id="CP144752">
    <property type="protein sequence ID" value="WVZ88201.1"/>
    <property type="molecule type" value="Genomic_DNA"/>
</dbReference>
<evidence type="ECO:0000256" key="9">
    <source>
        <dbReference type="ARBA" id="ARBA00022857"/>
    </source>
</evidence>
<name>A0AAQ3UAK3_PASNO</name>
<evidence type="ECO:0000256" key="6">
    <source>
        <dbReference type="ARBA" id="ARBA00022676"/>
    </source>
</evidence>
<dbReference type="NCBIfam" id="TIGR03284">
    <property type="entry name" value="thym_sym"/>
    <property type="match status" value="1"/>
</dbReference>
<dbReference type="InterPro" id="IPR002495">
    <property type="entry name" value="Glyco_trans_8"/>
</dbReference>
<dbReference type="InterPro" id="IPR000398">
    <property type="entry name" value="Thymidylate_synthase"/>
</dbReference>
<dbReference type="PANTHER" id="PTHR11548:SF2">
    <property type="entry name" value="THYMIDYLATE SYNTHASE"/>
    <property type="match status" value="1"/>
</dbReference>
<dbReference type="SUPFAM" id="SSF55831">
    <property type="entry name" value="Thymidylate synthase/dCMP hydroxymethylase"/>
    <property type="match status" value="1"/>
</dbReference>
<dbReference type="Pfam" id="PF00303">
    <property type="entry name" value="Thymidylat_synt"/>
    <property type="match status" value="1"/>
</dbReference>
<dbReference type="InterPro" id="IPR045097">
    <property type="entry name" value="Thymidate_synth/dCMP_Mease"/>
</dbReference>
<dbReference type="InterPro" id="IPR036926">
    <property type="entry name" value="Thymidate_synth/dCMP_Mease_sf"/>
</dbReference>
<dbReference type="GO" id="GO:0032259">
    <property type="term" value="P:methylation"/>
    <property type="evidence" value="ECO:0007669"/>
    <property type="project" value="UniProtKB-KW"/>
</dbReference>
<accession>A0AAQ3UAK3</accession>
<feature type="transmembrane region" description="Helical" evidence="17">
    <location>
        <begin position="30"/>
        <end position="52"/>
    </location>
</feature>
<evidence type="ECO:0000256" key="2">
    <source>
        <dbReference type="ARBA" id="ARBA00006900"/>
    </source>
</evidence>
<dbReference type="SUPFAM" id="SSF53448">
    <property type="entry name" value="Nucleotide-diphospho-sugar transferases"/>
    <property type="match status" value="1"/>
</dbReference>
<dbReference type="InterPro" id="IPR017925">
    <property type="entry name" value="DHFR_CS"/>
</dbReference>
<dbReference type="GO" id="GO:0005739">
    <property type="term" value="C:mitochondrion"/>
    <property type="evidence" value="ECO:0007669"/>
    <property type="project" value="TreeGrafter"/>
</dbReference>
<evidence type="ECO:0000256" key="13">
    <source>
        <dbReference type="ARBA" id="ARBA00047344"/>
    </source>
</evidence>
<dbReference type="CDD" id="cd00209">
    <property type="entry name" value="DHFR"/>
    <property type="match status" value="1"/>
</dbReference>
<evidence type="ECO:0000256" key="14">
    <source>
        <dbReference type="ARBA" id="ARBA00048873"/>
    </source>
</evidence>
<feature type="active site" evidence="15">
    <location>
        <position position="1058"/>
    </location>
</feature>
<dbReference type="PRINTS" id="PR00108">
    <property type="entry name" value="THYMDSNTHASE"/>
</dbReference>
<dbReference type="GO" id="GO:0005829">
    <property type="term" value="C:cytosol"/>
    <property type="evidence" value="ECO:0007669"/>
    <property type="project" value="TreeGrafter"/>
</dbReference>
<feature type="domain" description="DHFR" evidence="18">
    <location>
        <begin position="672"/>
        <end position="849"/>
    </location>
</feature>
<dbReference type="AlphaFoldDB" id="A0AAQ3UAK3"/>
<evidence type="ECO:0000256" key="7">
    <source>
        <dbReference type="ARBA" id="ARBA00022679"/>
    </source>
</evidence>
<dbReference type="GO" id="GO:0004799">
    <property type="term" value="F:thymidylate synthase activity"/>
    <property type="evidence" value="ECO:0007669"/>
    <property type="project" value="UniProtKB-EC"/>
</dbReference>
<comment type="pathway">
    <text evidence="1">Cofactor biosynthesis; tetrahydrofolate biosynthesis; 5,6,7,8-tetrahydrofolate from 7,8-dihydrofolate: step 1/1.</text>
</comment>
<evidence type="ECO:0000256" key="16">
    <source>
        <dbReference type="SAM" id="MobiDB-lite"/>
    </source>
</evidence>